<evidence type="ECO:0000256" key="1">
    <source>
        <dbReference type="ARBA" id="ARBA00001974"/>
    </source>
</evidence>
<dbReference type="Gene3D" id="3.50.50.60">
    <property type="entry name" value="FAD/NAD(P)-binding domain"/>
    <property type="match status" value="1"/>
</dbReference>
<dbReference type="InterPro" id="IPR050641">
    <property type="entry name" value="RIFMO-like"/>
</dbReference>
<dbReference type="Gene3D" id="3.40.30.120">
    <property type="match status" value="1"/>
</dbReference>
<dbReference type="PRINTS" id="PR00420">
    <property type="entry name" value="RNGMNOXGNASE"/>
</dbReference>
<dbReference type="RefSeq" id="WP_207881510.1">
    <property type="nucleotide sequence ID" value="NZ_JAFVMF010000010.1"/>
</dbReference>
<accession>A0ABS3LWI0</accession>
<keyword evidence="2" id="KW-0285">Flavoprotein</keyword>
<name>A0ABS3LWI0_9PROT</name>
<dbReference type="Proteomes" id="UP000664771">
    <property type="component" value="Unassembled WGS sequence"/>
</dbReference>
<proteinExistence type="predicted"/>
<dbReference type="InterPro" id="IPR036188">
    <property type="entry name" value="FAD/NAD-bd_sf"/>
</dbReference>
<reference evidence="5 6" key="1">
    <citation type="submission" date="2021-03" db="EMBL/GenBank/DDBJ databases">
        <title>The complete genome sequence of Acetobacter sacchari TBRC 11175.</title>
        <authorList>
            <person name="Charoenyingcharoen P."/>
            <person name="Yukphan P."/>
        </authorList>
    </citation>
    <scope>NUCLEOTIDE SEQUENCE [LARGE SCALE GENOMIC DNA]</scope>
    <source>
        <strain evidence="5 6">TBRC 11175</strain>
    </source>
</reference>
<dbReference type="Gene3D" id="3.30.9.10">
    <property type="entry name" value="D-Amino Acid Oxidase, subunit A, domain 2"/>
    <property type="match status" value="1"/>
</dbReference>
<feature type="domain" description="FAD-binding" evidence="4">
    <location>
        <begin position="7"/>
        <end position="354"/>
    </location>
</feature>
<dbReference type="EMBL" id="JAFVMF010000010">
    <property type="protein sequence ID" value="MBO1360226.1"/>
    <property type="molecule type" value="Genomic_DNA"/>
</dbReference>
<keyword evidence="6" id="KW-1185">Reference proteome</keyword>
<dbReference type="SUPFAM" id="SSF51905">
    <property type="entry name" value="FAD/NAD(P)-binding domain"/>
    <property type="match status" value="1"/>
</dbReference>
<dbReference type="PANTHER" id="PTHR43004:SF19">
    <property type="entry name" value="BINDING MONOOXYGENASE, PUTATIVE (JCVI)-RELATED"/>
    <property type="match status" value="1"/>
</dbReference>
<dbReference type="Pfam" id="PF21274">
    <property type="entry name" value="Rng_hyd_C"/>
    <property type="match status" value="1"/>
</dbReference>
<comment type="cofactor">
    <cofactor evidence="1">
        <name>FAD</name>
        <dbReference type="ChEBI" id="CHEBI:57692"/>
    </cofactor>
</comment>
<evidence type="ECO:0000313" key="6">
    <source>
        <dbReference type="Proteomes" id="UP000664771"/>
    </source>
</evidence>
<organism evidence="5 6">
    <name type="scientific">Acetobacter sacchari</name>
    <dbReference type="NCBI Taxonomy" id="2661687"/>
    <lineage>
        <taxon>Bacteria</taxon>
        <taxon>Pseudomonadati</taxon>
        <taxon>Pseudomonadota</taxon>
        <taxon>Alphaproteobacteria</taxon>
        <taxon>Acetobacterales</taxon>
        <taxon>Acetobacteraceae</taxon>
        <taxon>Acetobacter</taxon>
    </lineage>
</organism>
<evidence type="ECO:0000259" key="4">
    <source>
        <dbReference type="Pfam" id="PF01494"/>
    </source>
</evidence>
<keyword evidence="3" id="KW-0274">FAD</keyword>
<evidence type="ECO:0000256" key="3">
    <source>
        <dbReference type="ARBA" id="ARBA00022827"/>
    </source>
</evidence>
<dbReference type="InterPro" id="IPR002938">
    <property type="entry name" value="FAD-bd"/>
</dbReference>
<gene>
    <name evidence="5" type="ORF">J2D73_10520</name>
</gene>
<evidence type="ECO:0000313" key="5">
    <source>
        <dbReference type="EMBL" id="MBO1360226.1"/>
    </source>
</evidence>
<dbReference type="Pfam" id="PF01494">
    <property type="entry name" value="FAD_binding_3"/>
    <property type="match status" value="1"/>
</dbReference>
<sequence length="529" mass="57310">MSIPSSCTVLVVGGGIVGLTAAAFLAKHGVDAVLVERRSSPSKRLRAKFFYPRTIELYRSLGIEPEIATPSGMLTDAAIVQTLAGEEIRRWTLPAIEGTAASPCVASSIKQQDLECIVRDTAQRLGARLFFDHVLTALDPHPDGAIATVRTDDGTETTLHADYVIGCDGNKSIVRDRLGIGTEGLGDLVHSMSITLRCDIREALRGRPLSFAWVRQAGINAFLSWSTDLTSVVLSVEYDPADTANATRFAPEYCRSLAASCVGMLPEQIEVVDIHPWCLSSWYAHSLRQGRVFLAGDAIHSTPPLGGFGANTGIHDAHNLTLKLVSVIRHGAPDSLLDLYEAERRPVVRMVVAQATARLAQRSDVRLPLEALQPVLDEETISMGYRYPILPHTQSIPNPITVPPRDLHAEPGTRAPHVWLHRDGVRLSSLDLFGDGLVLLAGTDAVDWCREAKVSCSTRGVPISCYIAGRDVKDLDTVFLTAYGISASGVVLVRADGFVLWKAVRTTTFSEAEFLTVLVNARELRGPVA</sequence>
<comment type="caution">
    <text evidence="5">The sequence shown here is derived from an EMBL/GenBank/DDBJ whole genome shotgun (WGS) entry which is preliminary data.</text>
</comment>
<evidence type="ECO:0000256" key="2">
    <source>
        <dbReference type="ARBA" id="ARBA00022630"/>
    </source>
</evidence>
<protein>
    <submittedName>
        <fullName evidence="5">FAD-dependent oxidoreductase</fullName>
    </submittedName>
</protein>
<dbReference type="PANTHER" id="PTHR43004">
    <property type="entry name" value="TRK SYSTEM POTASSIUM UPTAKE PROTEIN"/>
    <property type="match status" value="1"/>
</dbReference>